<dbReference type="VEuPathDB" id="MicrosporidiaDB:CWI38_1107p0010"/>
<gene>
    <name evidence="1" type="ORF">CWI38_1107p0010</name>
</gene>
<comment type="caution">
    <text evidence="1">The sequence shown here is derived from an EMBL/GenBank/DDBJ whole genome shotgun (WGS) entry which is preliminary data.</text>
</comment>
<name>A0A4V2JXG3_9MICR</name>
<reference evidence="1 2" key="1">
    <citation type="submission" date="2017-12" db="EMBL/GenBank/DDBJ databases">
        <authorList>
            <person name="Pombert J.-F."/>
            <person name="Haag K.L."/>
            <person name="Ebert D."/>
        </authorList>
    </citation>
    <scope>NUCLEOTIDE SEQUENCE [LARGE SCALE GENOMIC DNA]</scope>
    <source>
        <strain evidence="1">IL-G-3</strain>
    </source>
</reference>
<organism evidence="1 2">
    <name type="scientific">Hamiltosporidium tvaerminnensis</name>
    <dbReference type="NCBI Taxonomy" id="1176355"/>
    <lineage>
        <taxon>Eukaryota</taxon>
        <taxon>Fungi</taxon>
        <taxon>Fungi incertae sedis</taxon>
        <taxon>Microsporidia</taxon>
        <taxon>Dubosqiidae</taxon>
        <taxon>Hamiltosporidium</taxon>
    </lineage>
</organism>
<protein>
    <submittedName>
        <fullName evidence="1">Uncharacterized protein</fullName>
    </submittedName>
</protein>
<keyword evidence="2" id="KW-1185">Reference proteome</keyword>
<proteinExistence type="predicted"/>
<dbReference type="EMBL" id="PITK01001107">
    <property type="protein sequence ID" value="TBU11632.1"/>
    <property type="molecule type" value="Genomic_DNA"/>
</dbReference>
<dbReference type="Proteomes" id="UP000292282">
    <property type="component" value="Unassembled WGS sequence"/>
</dbReference>
<evidence type="ECO:0000313" key="2">
    <source>
        <dbReference type="Proteomes" id="UP000292282"/>
    </source>
</evidence>
<evidence type="ECO:0000313" key="1">
    <source>
        <dbReference type="EMBL" id="TBU11632.1"/>
    </source>
</evidence>
<sequence length="68" mass="7901">MNYYSDELGLIYTFSVEIIFYIMNMDGIGTKYHYIDSIDNTYEDSELNTQVGLERAEANIPFKKSDSL</sequence>
<dbReference type="AlphaFoldDB" id="A0A4V2JXG3"/>
<accession>A0A4V2JXG3</accession>